<proteinExistence type="inferred from homology"/>
<dbReference type="RefSeq" id="WP_018025351.1">
    <property type="nucleotide sequence ID" value="NZ_JRNI01000011.1"/>
</dbReference>
<dbReference type="InterPro" id="IPR023353">
    <property type="entry name" value="LemA-like_dom_sf"/>
</dbReference>
<name>A0A096BEU9_9BURK</name>
<dbReference type="eggNOG" id="COG1704">
    <property type="taxonomic scope" value="Bacteria"/>
</dbReference>
<comment type="similarity">
    <text evidence="2">Belongs to the LemA family.</text>
</comment>
<dbReference type="Gene3D" id="1.20.1440.20">
    <property type="entry name" value="LemA-like domain"/>
    <property type="match status" value="1"/>
</dbReference>
<evidence type="ECO:0000256" key="3">
    <source>
        <dbReference type="ARBA" id="ARBA00022692"/>
    </source>
</evidence>
<dbReference type="Pfam" id="PF04011">
    <property type="entry name" value="LemA"/>
    <property type="match status" value="1"/>
</dbReference>
<evidence type="ECO:0000256" key="5">
    <source>
        <dbReference type="ARBA" id="ARBA00023136"/>
    </source>
</evidence>
<comment type="caution">
    <text evidence="6">The sequence shown here is derived from an EMBL/GenBank/DDBJ whole genome shotgun (WGS) entry which is preliminary data.</text>
</comment>
<organism evidence="6 7">
    <name type="scientific">Oligella urethralis DNF00040</name>
    <dbReference type="NCBI Taxonomy" id="1401065"/>
    <lineage>
        <taxon>Bacteria</taxon>
        <taxon>Pseudomonadati</taxon>
        <taxon>Pseudomonadota</taxon>
        <taxon>Betaproteobacteria</taxon>
        <taxon>Burkholderiales</taxon>
        <taxon>Alcaligenaceae</taxon>
        <taxon>Oligella</taxon>
    </lineage>
</organism>
<dbReference type="PROSITE" id="PS51257">
    <property type="entry name" value="PROKAR_LIPOPROTEIN"/>
    <property type="match status" value="1"/>
</dbReference>
<dbReference type="GeneID" id="93426798"/>
<evidence type="ECO:0000313" key="7">
    <source>
        <dbReference type="Proteomes" id="UP000029629"/>
    </source>
</evidence>
<dbReference type="AlphaFoldDB" id="A0A096BEU9"/>
<evidence type="ECO:0000256" key="4">
    <source>
        <dbReference type="ARBA" id="ARBA00022989"/>
    </source>
</evidence>
<dbReference type="InterPro" id="IPR007156">
    <property type="entry name" value="MamQ_LemA"/>
</dbReference>
<evidence type="ECO:0000313" key="6">
    <source>
        <dbReference type="EMBL" id="KGF31684.1"/>
    </source>
</evidence>
<evidence type="ECO:0000256" key="2">
    <source>
        <dbReference type="ARBA" id="ARBA00008854"/>
    </source>
</evidence>
<dbReference type="EMBL" id="JRNI01000011">
    <property type="protein sequence ID" value="KGF31684.1"/>
    <property type="molecule type" value="Genomic_DNA"/>
</dbReference>
<dbReference type="PANTHER" id="PTHR34478:SF2">
    <property type="entry name" value="MEMBRANE PROTEIN"/>
    <property type="match status" value="1"/>
</dbReference>
<evidence type="ECO:0000256" key="1">
    <source>
        <dbReference type="ARBA" id="ARBA00004167"/>
    </source>
</evidence>
<dbReference type="SUPFAM" id="SSF140478">
    <property type="entry name" value="LemA-like"/>
    <property type="match status" value="1"/>
</dbReference>
<accession>A0A096BEU9</accession>
<keyword evidence="5" id="KW-0472">Membrane</keyword>
<keyword evidence="7" id="KW-1185">Reference proteome</keyword>
<dbReference type="Proteomes" id="UP000029629">
    <property type="component" value="Unassembled WGS sequence"/>
</dbReference>
<reference evidence="6 7" key="1">
    <citation type="submission" date="2014-07" db="EMBL/GenBank/DDBJ databases">
        <authorList>
            <person name="McCorrison J."/>
            <person name="Sanka R."/>
            <person name="Torralba M."/>
            <person name="Gillis M."/>
            <person name="Haft D.H."/>
            <person name="Methe B."/>
            <person name="Sutton G."/>
            <person name="Nelson K.E."/>
        </authorList>
    </citation>
    <scope>NUCLEOTIDE SEQUENCE [LARGE SCALE GENOMIC DNA]</scope>
    <source>
        <strain evidence="6 7">DNF00040</strain>
    </source>
</reference>
<sequence length="204" mass="23177">MRQFFRVFVVALVASFLAGCGYNEIQRLDEGVKAAWSETLNQYQRRADLVPQLVESVNAYMVHERDLLKEVTEARSRVGSINVSPDRLPTEEEMAQFQAAQAQLGSALSRLIAVSENYPELKSDGLFRDLNIQLEGTENRIATARGRYIREVQGFNTYIRQFPTLITAKIFGYKVLPNFGVDNQDSIMQRPTIRFDRPQTAPAN</sequence>
<dbReference type="OrthoDB" id="9804152at2"/>
<dbReference type="GO" id="GO:0016020">
    <property type="term" value="C:membrane"/>
    <property type="evidence" value="ECO:0007669"/>
    <property type="project" value="UniProtKB-SubCell"/>
</dbReference>
<keyword evidence="4" id="KW-1133">Transmembrane helix</keyword>
<keyword evidence="3" id="KW-0812">Transmembrane</keyword>
<protein>
    <submittedName>
        <fullName evidence="6">LemA</fullName>
    </submittedName>
</protein>
<dbReference type="PANTHER" id="PTHR34478">
    <property type="entry name" value="PROTEIN LEMA"/>
    <property type="match status" value="1"/>
</dbReference>
<gene>
    <name evidence="6" type="ORF">HMPREF2130_02810</name>
</gene>
<comment type="subcellular location">
    <subcellularLocation>
        <location evidence="1">Membrane</location>
        <topology evidence="1">Single-pass membrane protein</topology>
    </subcellularLocation>
</comment>